<dbReference type="InterPro" id="IPR006047">
    <property type="entry name" value="GH13_cat_dom"/>
</dbReference>
<dbReference type="FunFam" id="3.20.20.80:FF:000120">
    <property type="entry name" value="Alpha-amylase A"/>
    <property type="match status" value="1"/>
</dbReference>
<evidence type="ECO:0000256" key="16">
    <source>
        <dbReference type="SAM" id="Phobius"/>
    </source>
</evidence>
<evidence type="ECO:0000256" key="17">
    <source>
        <dbReference type="SAM" id="SignalP"/>
    </source>
</evidence>
<keyword evidence="8" id="KW-0106">Calcium</keyword>
<dbReference type="InterPro" id="IPR015340">
    <property type="entry name" value="A_amylase_C_dom"/>
</dbReference>
<evidence type="ECO:0000313" key="20">
    <source>
        <dbReference type="Proteomes" id="UP000807769"/>
    </source>
</evidence>
<evidence type="ECO:0000256" key="15">
    <source>
        <dbReference type="PIRSR" id="PIRSR001024-5"/>
    </source>
</evidence>
<dbReference type="PANTHER" id="PTHR10357">
    <property type="entry name" value="ALPHA-AMYLASE FAMILY MEMBER"/>
    <property type="match status" value="1"/>
</dbReference>
<evidence type="ECO:0000259" key="18">
    <source>
        <dbReference type="SMART" id="SM00642"/>
    </source>
</evidence>
<comment type="caution">
    <text evidence="19">The sequence shown here is derived from an EMBL/GenBank/DDBJ whole genome shotgun (WGS) entry which is preliminary data.</text>
</comment>
<dbReference type="PANTHER" id="PTHR10357:SF215">
    <property type="entry name" value="ALPHA-AMYLASE 1"/>
    <property type="match status" value="1"/>
</dbReference>
<keyword evidence="6 17" id="KW-0732">Signal</keyword>
<feature type="disulfide bond" evidence="14">
    <location>
        <begin position="187"/>
        <end position="201"/>
    </location>
</feature>
<dbReference type="Gene3D" id="2.60.40.1180">
    <property type="entry name" value="Golgi alpha-mannosidase II"/>
    <property type="match status" value="1"/>
</dbReference>
<dbReference type="InterPro" id="IPR013777">
    <property type="entry name" value="A-amylase-like"/>
</dbReference>
<feature type="disulfide bond" evidence="14">
    <location>
        <begin position="57"/>
        <end position="65"/>
    </location>
</feature>
<evidence type="ECO:0000256" key="11">
    <source>
        <dbReference type="ARBA" id="ARBA00023277"/>
    </source>
</evidence>
<evidence type="ECO:0000256" key="5">
    <source>
        <dbReference type="ARBA" id="ARBA00022723"/>
    </source>
</evidence>
<dbReference type="CDD" id="cd11319">
    <property type="entry name" value="AmyAc_euk_AmyA"/>
    <property type="match status" value="1"/>
</dbReference>
<keyword evidence="16" id="KW-1133">Transmembrane helix</keyword>
<proteinExistence type="inferred from homology"/>
<keyword evidence="12" id="KW-0326">Glycosidase</keyword>
<name>A0A9P7JCE7_9AGAM</name>
<dbReference type="InterPro" id="IPR013780">
    <property type="entry name" value="Glyco_hydro_b"/>
</dbReference>
<evidence type="ECO:0000256" key="4">
    <source>
        <dbReference type="ARBA" id="ARBA00012595"/>
    </source>
</evidence>
<feature type="transmembrane region" description="Helical" evidence="16">
    <location>
        <begin position="523"/>
        <end position="540"/>
    </location>
</feature>
<dbReference type="InterPro" id="IPR017853">
    <property type="entry name" value="GH"/>
</dbReference>
<keyword evidence="11" id="KW-0119">Carbohydrate metabolism</keyword>
<accession>A0A9P7JCE7</accession>
<keyword evidence="20" id="KW-1185">Reference proteome</keyword>
<feature type="binding site" evidence="15">
    <location>
        <position position="335"/>
    </location>
    <ligand>
        <name>substrate</name>
    </ligand>
</feature>
<dbReference type="EC" id="3.2.1.1" evidence="4"/>
<keyword evidence="9 14" id="KW-1015">Disulfide bond</keyword>
<evidence type="ECO:0000256" key="8">
    <source>
        <dbReference type="ARBA" id="ARBA00022837"/>
    </source>
</evidence>
<evidence type="ECO:0000256" key="9">
    <source>
        <dbReference type="ARBA" id="ARBA00023157"/>
    </source>
</evidence>
<evidence type="ECO:0000313" key="19">
    <source>
        <dbReference type="EMBL" id="KAG1814354.1"/>
    </source>
</evidence>
<evidence type="ECO:0000256" key="2">
    <source>
        <dbReference type="ARBA" id="ARBA00001913"/>
    </source>
</evidence>
<feature type="domain" description="Glycosyl hydrolase family 13 catalytic" evidence="18">
    <location>
        <begin position="36"/>
        <end position="407"/>
    </location>
</feature>
<dbReference type="EMBL" id="JABBWG010000021">
    <property type="protein sequence ID" value="KAG1814354.1"/>
    <property type="molecule type" value="Genomic_DNA"/>
</dbReference>
<feature type="signal peptide" evidence="17">
    <location>
        <begin position="1"/>
        <end position="26"/>
    </location>
</feature>
<feature type="binding site" evidence="15">
    <location>
        <position position="241"/>
    </location>
    <ligand>
        <name>substrate</name>
    </ligand>
</feature>
<dbReference type="GeneID" id="64629994"/>
<evidence type="ECO:0000256" key="13">
    <source>
        <dbReference type="PIRSR" id="PIRSR001024-2"/>
    </source>
</evidence>
<keyword evidence="7" id="KW-0378">Hydrolase</keyword>
<dbReference type="Pfam" id="PF00128">
    <property type="entry name" value="Alpha-amylase"/>
    <property type="match status" value="1"/>
</dbReference>
<evidence type="ECO:0000256" key="7">
    <source>
        <dbReference type="ARBA" id="ARBA00022801"/>
    </source>
</evidence>
<comment type="cofactor">
    <cofactor evidence="2">
        <name>Ca(2+)</name>
        <dbReference type="ChEBI" id="CHEBI:29108"/>
    </cofactor>
</comment>
<keyword evidence="16" id="KW-0472">Membrane</keyword>
<dbReference type="GO" id="GO:0005509">
    <property type="term" value="F:calcium ion binding"/>
    <property type="evidence" value="ECO:0007669"/>
    <property type="project" value="InterPro"/>
</dbReference>
<dbReference type="SUPFAM" id="SSF51011">
    <property type="entry name" value="Glycosyl hydrolase domain"/>
    <property type="match status" value="1"/>
</dbReference>
<gene>
    <name evidence="19" type="ORF">BJ212DRAFT_1363234</name>
</gene>
<evidence type="ECO:0000256" key="6">
    <source>
        <dbReference type="ARBA" id="ARBA00022729"/>
    </source>
</evidence>
<reference evidence="19" key="1">
    <citation type="journal article" date="2020" name="New Phytol.">
        <title>Comparative genomics reveals dynamic genome evolution in host specialist ectomycorrhizal fungi.</title>
        <authorList>
            <person name="Lofgren L.A."/>
            <person name="Nguyen N.H."/>
            <person name="Vilgalys R."/>
            <person name="Ruytinx J."/>
            <person name="Liao H.L."/>
            <person name="Branco S."/>
            <person name="Kuo A."/>
            <person name="LaButti K."/>
            <person name="Lipzen A."/>
            <person name="Andreopoulos W."/>
            <person name="Pangilinan J."/>
            <person name="Riley R."/>
            <person name="Hundley H."/>
            <person name="Na H."/>
            <person name="Barry K."/>
            <person name="Grigoriev I.V."/>
            <person name="Stajich J.E."/>
            <person name="Kennedy P.G."/>
        </authorList>
    </citation>
    <scope>NUCLEOTIDE SEQUENCE</scope>
    <source>
        <strain evidence="19">MN1</strain>
    </source>
</reference>
<dbReference type="GO" id="GO:0016052">
    <property type="term" value="P:carbohydrate catabolic process"/>
    <property type="evidence" value="ECO:0007669"/>
    <property type="project" value="InterPro"/>
</dbReference>
<protein>
    <recommendedName>
        <fullName evidence="4">alpha-amylase</fullName>
        <ecNumber evidence="4">3.2.1.1</ecNumber>
    </recommendedName>
</protein>
<dbReference type="OrthoDB" id="204980at2759"/>
<dbReference type="PIRSF" id="PIRSF001024">
    <property type="entry name" value="Alph-amyl_fung"/>
    <property type="match status" value="1"/>
</dbReference>
<keyword evidence="5" id="KW-0479">Metal-binding</keyword>
<keyword evidence="16" id="KW-0812">Transmembrane</keyword>
<evidence type="ECO:0000256" key="14">
    <source>
        <dbReference type="PIRSR" id="PIRSR001024-4"/>
    </source>
</evidence>
<dbReference type="Proteomes" id="UP000807769">
    <property type="component" value="Unassembled WGS sequence"/>
</dbReference>
<dbReference type="Pfam" id="PF09260">
    <property type="entry name" value="A_amylase_dom_C"/>
    <property type="match status" value="1"/>
</dbReference>
<dbReference type="RefSeq" id="XP_041191815.1">
    <property type="nucleotide sequence ID" value="XM_041335977.1"/>
</dbReference>
<feature type="binding site" evidence="15">
    <location>
        <position position="110"/>
    </location>
    <ligand>
        <name>substrate</name>
    </ligand>
</feature>
<dbReference type="GO" id="GO:0004556">
    <property type="term" value="F:alpha-amylase activity"/>
    <property type="evidence" value="ECO:0007669"/>
    <property type="project" value="UniProtKB-EC"/>
</dbReference>
<dbReference type="Gene3D" id="3.20.20.80">
    <property type="entry name" value="Glycosidases"/>
    <property type="match status" value="1"/>
</dbReference>
<evidence type="ECO:0000256" key="1">
    <source>
        <dbReference type="ARBA" id="ARBA00000548"/>
    </source>
</evidence>
<evidence type="ECO:0000256" key="10">
    <source>
        <dbReference type="ARBA" id="ARBA00023180"/>
    </source>
</evidence>
<feature type="site" description="Transition state stabilizer" evidence="13">
    <location>
        <position position="335"/>
    </location>
</feature>
<comment type="similarity">
    <text evidence="3">Belongs to the glycosyl hydrolase 13 family.</text>
</comment>
<feature type="binding site" evidence="15">
    <location>
        <position position="149"/>
    </location>
    <ligand>
        <name>substrate</name>
    </ligand>
</feature>
<dbReference type="AlphaFoldDB" id="A0A9P7JCE7"/>
<dbReference type="SUPFAM" id="SSF51445">
    <property type="entry name" value="(Trans)glycosidases"/>
    <property type="match status" value="1"/>
</dbReference>
<feature type="chain" id="PRO_5040484520" description="alpha-amylase" evidence="17">
    <location>
        <begin position="27"/>
        <end position="541"/>
    </location>
</feature>
<evidence type="ECO:0000256" key="12">
    <source>
        <dbReference type="ARBA" id="ARBA00023295"/>
    </source>
</evidence>
<comment type="catalytic activity">
    <reaction evidence="1">
        <text>Endohydrolysis of (1-&gt;4)-alpha-D-glucosidic linkages in polysaccharides containing three or more (1-&gt;4)-alpha-linked D-glucose units.</text>
        <dbReference type="EC" id="3.2.1.1"/>
    </reaction>
</comment>
<sequence length="541" mass="60540">MFEQPFSHSLILTTLSICLTSLAATADDWRTRSIYQIITDRFALADKDNGIAPTVQCDTAARDYCGGSWRGVIDHLDYIKQMGFDAVWISPVYSNIEGMTPYGAGYHGYWPQDIYTINQHFGSANDLKNLSSALHERDMFLMIDVVVNHMVTTLPLNVTASTFEAPQNSSATDITPFADMDDLHPLCFIEDYSNQTEVEQCWLGDATLPYADVDTENPNVVGTLNNWIQDVVSNFSVDGLRLSTVKFVSSQFWQDFTREARVFTIGEVMSNDTNYTSSYTQVMNAVLDYPTWYALVPAFQSPEGNFSALTTVVTQSQQLYASGAFMTGSFLENHDQARFKHLVSDAALVANAVVWPFIHDGIPIIYNGQEQGLSRGYPPANHEAIWMTRYKNESAGYLAFKILNRARKIAIAANTYFLTTPMEFLETNTNNTLAIWKPPILTLLTNAGSTSARWNVTHKLFRPHQHIVDVLTCDVHVTDERGGVTVESPAGLPKVFMSVTTLKDSPDLCPASDSSGELVTRRISWWMTVYVMICVLFLWIA</sequence>
<keyword evidence="10" id="KW-0325">Glycoprotein</keyword>
<dbReference type="SMART" id="SM00642">
    <property type="entry name" value="Aamy"/>
    <property type="match status" value="1"/>
</dbReference>
<organism evidence="19 20">
    <name type="scientific">Suillus subaureus</name>
    <dbReference type="NCBI Taxonomy" id="48587"/>
    <lineage>
        <taxon>Eukaryota</taxon>
        <taxon>Fungi</taxon>
        <taxon>Dikarya</taxon>
        <taxon>Basidiomycota</taxon>
        <taxon>Agaricomycotina</taxon>
        <taxon>Agaricomycetes</taxon>
        <taxon>Agaricomycetidae</taxon>
        <taxon>Boletales</taxon>
        <taxon>Suillineae</taxon>
        <taxon>Suillaceae</taxon>
        <taxon>Suillus</taxon>
    </lineage>
</organism>
<evidence type="ECO:0000256" key="3">
    <source>
        <dbReference type="ARBA" id="ARBA00008061"/>
    </source>
</evidence>